<feature type="transmembrane region" description="Helical" evidence="6">
    <location>
        <begin position="256"/>
        <end position="275"/>
    </location>
</feature>
<comment type="subcellular location">
    <subcellularLocation>
        <location evidence="6">Cell membrane</location>
        <topology evidence="6">Multi-pass membrane protein</topology>
    </subcellularLocation>
    <subcellularLocation>
        <location evidence="1">Membrane</location>
        <topology evidence="1">Multi-pass membrane protein</topology>
    </subcellularLocation>
</comment>
<feature type="transmembrane region" description="Helical" evidence="6">
    <location>
        <begin position="120"/>
        <end position="143"/>
    </location>
</feature>
<protein>
    <recommendedName>
        <fullName evidence="6">Transport permease protein</fullName>
    </recommendedName>
</protein>
<reference evidence="8 9" key="1">
    <citation type="submission" date="2021-02" db="EMBL/GenBank/DDBJ databases">
        <title>Streptomyces spirodelae sp. nov., isolated from duckweed.</title>
        <authorList>
            <person name="Saimee Y."/>
            <person name="Duangmal K."/>
        </authorList>
    </citation>
    <scope>NUCLEOTIDE SEQUENCE [LARGE SCALE GENOMIC DNA]</scope>
    <source>
        <strain evidence="8 9">DSM 42105</strain>
    </source>
</reference>
<keyword evidence="9" id="KW-1185">Reference proteome</keyword>
<dbReference type="InterPro" id="IPR051784">
    <property type="entry name" value="Nod_factor_ABC_transporter"/>
</dbReference>
<dbReference type="InterPro" id="IPR000412">
    <property type="entry name" value="ABC_2_transport"/>
</dbReference>
<keyword evidence="3 6" id="KW-1133">Transmembrane helix</keyword>
<accession>A0ABS3XZD3</accession>
<comment type="similarity">
    <text evidence="6">Belongs to the ABC-2 integral membrane protein family.</text>
</comment>
<dbReference type="PANTHER" id="PTHR43229:SF2">
    <property type="entry name" value="NODULATION PROTEIN J"/>
    <property type="match status" value="1"/>
</dbReference>
<evidence type="ECO:0000259" key="7">
    <source>
        <dbReference type="PROSITE" id="PS51012"/>
    </source>
</evidence>
<dbReference type="PANTHER" id="PTHR43229">
    <property type="entry name" value="NODULATION PROTEIN J"/>
    <property type="match status" value="1"/>
</dbReference>
<evidence type="ECO:0000256" key="2">
    <source>
        <dbReference type="ARBA" id="ARBA00022692"/>
    </source>
</evidence>
<dbReference type="PRINTS" id="PR00164">
    <property type="entry name" value="ABC2TRNSPORT"/>
</dbReference>
<sequence length="282" mass="29934">MSTPLAAVDARPRRAELLRRELRTVHAVVLRDLLRTVGQPVYSGMMLLEPLVFLLALGGGLAAFIPDTAVGEDYTTYLFPGILVMTIQMPTFGVGARLIVDRASGHLRETLMAPAHRPTLLIGMCLGGTTVATAQGTLLLSLAGTAHLPYRPAMLAGLLGVLVLAAFTLTAVTIALAVAIRTPETFEVVLSLAMTPLLFLSGAFFPLTKLPDWLAALAALNPLSYAVDLLHRTIEATTSHTATYAGVRWADWTPPALLELALVALLGLAALTAAARRFSHTP</sequence>
<evidence type="ECO:0000256" key="3">
    <source>
        <dbReference type="ARBA" id="ARBA00022989"/>
    </source>
</evidence>
<feature type="transmembrane region" description="Helical" evidence="6">
    <location>
        <begin position="41"/>
        <end position="65"/>
    </location>
</feature>
<dbReference type="PROSITE" id="PS51012">
    <property type="entry name" value="ABC_TM2"/>
    <property type="match status" value="1"/>
</dbReference>
<keyword evidence="6" id="KW-0813">Transport</keyword>
<dbReference type="EMBL" id="JAFFZM010000012">
    <property type="protein sequence ID" value="MBO8200762.1"/>
    <property type="molecule type" value="Genomic_DNA"/>
</dbReference>
<dbReference type="GeneID" id="96261094"/>
<dbReference type="PIRSF" id="PIRSF006648">
    <property type="entry name" value="DrrB"/>
    <property type="match status" value="1"/>
</dbReference>
<evidence type="ECO:0000256" key="6">
    <source>
        <dbReference type="RuleBase" id="RU361157"/>
    </source>
</evidence>
<keyword evidence="4 6" id="KW-0472">Membrane</keyword>
<feature type="transmembrane region" description="Helical" evidence="6">
    <location>
        <begin position="186"/>
        <end position="207"/>
    </location>
</feature>
<keyword evidence="6" id="KW-1003">Cell membrane</keyword>
<dbReference type="InterPro" id="IPR013525">
    <property type="entry name" value="ABC2_TM"/>
</dbReference>
<evidence type="ECO:0000313" key="9">
    <source>
        <dbReference type="Proteomes" id="UP000721954"/>
    </source>
</evidence>
<feature type="domain" description="ABC transmembrane type-2" evidence="7">
    <location>
        <begin position="41"/>
        <end position="281"/>
    </location>
</feature>
<evidence type="ECO:0000313" key="8">
    <source>
        <dbReference type="EMBL" id="MBO8200762.1"/>
    </source>
</evidence>
<dbReference type="Pfam" id="PF01061">
    <property type="entry name" value="ABC2_membrane"/>
    <property type="match status" value="1"/>
</dbReference>
<feature type="transmembrane region" description="Helical" evidence="6">
    <location>
        <begin position="77"/>
        <end position="100"/>
    </location>
</feature>
<evidence type="ECO:0000256" key="5">
    <source>
        <dbReference type="ARBA" id="ARBA00023251"/>
    </source>
</evidence>
<keyword evidence="5" id="KW-0046">Antibiotic resistance</keyword>
<evidence type="ECO:0000256" key="1">
    <source>
        <dbReference type="ARBA" id="ARBA00004141"/>
    </source>
</evidence>
<dbReference type="InterPro" id="IPR047817">
    <property type="entry name" value="ABC2_TM_bact-type"/>
</dbReference>
<comment type="caution">
    <text evidence="8">The sequence shown here is derived from an EMBL/GenBank/DDBJ whole genome shotgun (WGS) entry which is preliminary data.</text>
</comment>
<feature type="transmembrane region" description="Helical" evidence="6">
    <location>
        <begin position="155"/>
        <end position="179"/>
    </location>
</feature>
<proteinExistence type="inferred from homology"/>
<organism evidence="8 9">
    <name type="scientific">Streptomyces smyrnaeus</name>
    <dbReference type="NCBI Taxonomy" id="1387713"/>
    <lineage>
        <taxon>Bacteria</taxon>
        <taxon>Bacillati</taxon>
        <taxon>Actinomycetota</taxon>
        <taxon>Actinomycetes</taxon>
        <taxon>Kitasatosporales</taxon>
        <taxon>Streptomycetaceae</taxon>
        <taxon>Streptomyces</taxon>
    </lineage>
</organism>
<keyword evidence="2 6" id="KW-0812">Transmembrane</keyword>
<gene>
    <name evidence="8" type="ORF">JW613_20960</name>
</gene>
<dbReference type="Proteomes" id="UP000721954">
    <property type="component" value="Unassembled WGS sequence"/>
</dbReference>
<dbReference type="RefSeq" id="WP_209212372.1">
    <property type="nucleotide sequence ID" value="NZ_JAFFZM010000012.1"/>
</dbReference>
<name>A0ABS3XZD3_9ACTN</name>
<evidence type="ECO:0000256" key="4">
    <source>
        <dbReference type="ARBA" id="ARBA00023136"/>
    </source>
</evidence>